<dbReference type="InterPro" id="IPR029058">
    <property type="entry name" value="AB_hydrolase_fold"/>
</dbReference>
<evidence type="ECO:0000256" key="2">
    <source>
        <dbReference type="ARBA" id="ARBA00009824"/>
    </source>
</evidence>
<feature type="region of interest" description="Disordered" evidence="6">
    <location>
        <begin position="536"/>
        <end position="587"/>
    </location>
</feature>
<name>A0A5C2SQI9_9APHY</name>
<evidence type="ECO:0000313" key="8">
    <source>
        <dbReference type="EMBL" id="RPD66105.1"/>
    </source>
</evidence>
<dbReference type="PANTHER" id="PTHR17920:SF22">
    <property type="entry name" value="DUF726 DOMAIN PROTEIN (AFU_ORTHOLOGUE AFUA_2G12860)"/>
    <property type="match status" value="1"/>
</dbReference>
<dbReference type="AlphaFoldDB" id="A0A5C2SQI9"/>
<keyword evidence="3 7" id="KW-0812">Transmembrane</keyword>
<dbReference type="Proteomes" id="UP000313359">
    <property type="component" value="Unassembled WGS sequence"/>
</dbReference>
<comment type="subcellular location">
    <subcellularLocation>
        <location evidence="1">Membrane</location>
        <topology evidence="1">Multi-pass membrane protein</topology>
    </subcellularLocation>
</comment>
<feature type="compositionally biased region" description="Basic and acidic residues" evidence="6">
    <location>
        <begin position="536"/>
        <end position="547"/>
    </location>
</feature>
<keyword evidence="4 7" id="KW-1133">Transmembrane helix</keyword>
<accession>A0A5C2SQI9</accession>
<evidence type="ECO:0000256" key="5">
    <source>
        <dbReference type="ARBA" id="ARBA00023136"/>
    </source>
</evidence>
<organism evidence="8 9">
    <name type="scientific">Lentinus tigrinus ALCF2SS1-6</name>
    <dbReference type="NCBI Taxonomy" id="1328759"/>
    <lineage>
        <taxon>Eukaryota</taxon>
        <taxon>Fungi</taxon>
        <taxon>Dikarya</taxon>
        <taxon>Basidiomycota</taxon>
        <taxon>Agaricomycotina</taxon>
        <taxon>Agaricomycetes</taxon>
        <taxon>Polyporales</taxon>
        <taxon>Polyporaceae</taxon>
        <taxon>Lentinus</taxon>
    </lineage>
</organism>
<dbReference type="Pfam" id="PF05277">
    <property type="entry name" value="DUF726"/>
    <property type="match status" value="1"/>
</dbReference>
<feature type="transmembrane region" description="Helical" evidence="7">
    <location>
        <begin position="214"/>
        <end position="243"/>
    </location>
</feature>
<keyword evidence="9" id="KW-1185">Reference proteome</keyword>
<dbReference type="EMBL" id="ML122251">
    <property type="protein sequence ID" value="RPD66105.1"/>
    <property type="molecule type" value="Genomic_DNA"/>
</dbReference>
<gene>
    <name evidence="8" type="ORF">L227DRAFT_493040</name>
</gene>
<evidence type="ECO:0000256" key="4">
    <source>
        <dbReference type="ARBA" id="ARBA00022989"/>
    </source>
</evidence>
<feature type="transmembrane region" description="Helical" evidence="7">
    <location>
        <begin position="183"/>
        <end position="208"/>
    </location>
</feature>
<dbReference type="STRING" id="1328759.A0A5C2SQI9"/>
<evidence type="ECO:0000256" key="6">
    <source>
        <dbReference type="SAM" id="MobiDB-lite"/>
    </source>
</evidence>
<evidence type="ECO:0000313" key="9">
    <source>
        <dbReference type="Proteomes" id="UP000313359"/>
    </source>
</evidence>
<dbReference type="OrthoDB" id="277931at2759"/>
<evidence type="ECO:0000256" key="7">
    <source>
        <dbReference type="SAM" id="Phobius"/>
    </source>
</evidence>
<comment type="similarity">
    <text evidence="2">Belongs to the TMCO4 family.</text>
</comment>
<dbReference type="GO" id="GO:0016020">
    <property type="term" value="C:membrane"/>
    <property type="evidence" value="ECO:0007669"/>
    <property type="project" value="UniProtKB-SubCell"/>
</dbReference>
<dbReference type="SUPFAM" id="SSF53474">
    <property type="entry name" value="alpha/beta-Hydrolases"/>
    <property type="match status" value="1"/>
</dbReference>
<reference evidence="8" key="1">
    <citation type="journal article" date="2018" name="Genome Biol. Evol.">
        <title>Genomics and development of Lentinus tigrinus, a white-rot wood-decaying mushroom with dimorphic fruiting bodies.</title>
        <authorList>
            <person name="Wu B."/>
            <person name="Xu Z."/>
            <person name="Knudson A."/>
            <person name="Carlson A."/>
            <person name="Chen N."/>
            <person name="Kovaka S."/>
            <person name="LaButti K."/>
            <person name="Lipzen A."/>
            <person name="Pennachio C."/>
            <person name="Riley R."/>
            <person name="Schakwitz W."/>
            <person name="Umezawa K."/>
            <person name="Ohm R.A."/>
            <person name="Grigoriev I.V."/>
            <person name="Nagy L.G."/>
            <person name="Gibbons J."/>
            <person name="Hibbett D."/>
        </authorList>
    </citation>
    <scope>NUCLEOTIDE SEQUENCE [LARGE SCALE GENOMIC DNA]</scope>
    <source>
        <strain evidence="8">ALCF2SS1-6</strain>
    </source>
</reference>
<sequence length="587" mass="62359">MAKSDLTKVAPPKELTEEQCAAVLKRLGRNLARFRNTAELYAITEADAANSKKATQAKDDFVEAFEDWAQDTLKIIWLACREPGGGQPPKLEAMADTSTTGLPPLPPTEQLTPLLNTVVLLHVTSAKEYSSRTRAFLFSVGLVDEDVVAATLKNPKRAIEEAEKKTNAAREEHAQRSKIMRMVGMGAGAVAGGVLVGVTGGLAAPAIGAGVGTVLGWLGVGGTAAGMLATGLAGSGVVCGTLFGAYGSKRAATVIGEYTREVRDLAIKPVHEPKETMAACLCVTGWLDSADDVTAPWTVFNGDDTFALQWEVDALKRLSTALVDLLKSQAMQYIKGQIIRQTVLASLFAALSPTVWLKLTKIIDNPWMAAKSLAIKTGKVLGTLLAERVLGSRPITLVGYSLGSVVIFEALQYLATLPPSRVLGLVQDVYLFGSPVTAEPSHWTAIRRVVAGRVVNGYGKDDYILAVLSRVSDMNWTVAGLGPVELQGVENIPCDQVDGHLKWRGMIGQCLAQCNAPGIDREQVHEQLNKKAREISKDMDMDEKEAKAAVQAGPGSAPGSGGEEDLASDGGDGVRKRDSMKKLAGTT</sequence>
<proteinExistence type="inferred from homology"/>
<dbReference type="InterPro" id="IPR007941">
    <property type="entry name" value="DUF726"/>
</dbReference>
<evidence type="ECO:0000256" key="1">
    <source>
        <dbReference type="ARBA" id="ARBA00004141"/>
    </source>
</evidence>
<evidence type="ECO:0000256" key="3">
    <source>
        <dbReference type="ARBA" id="ARBA00022692"/>
    </source>
</evidence>
<dbReference type="PANTHER" id="PTHR17920">
    <property type="entry name" value="TRANSMEMBRANE AND COILED-COIL DOMAIN-CONTAINING PROTEIN 4 TMCO4"/>
    <property type="match status" value="1"/>
</dbReference>
<keyword evidence="5 7" id="KW-0472">Membrane</keyword>
<protein>
    <submittedName>
        <fullName evidence="8">DUF726-domain-containing protein</fullName>
    </submittedName>
</protein>
<feature type="compositionally biased region" description="Basic and acidic residues" evidence="6">
    <location>
        <begin position="572"/>
        <end position="581"/>
    </location>
</feature>